<feature type="domain" description="RRM" evidence="7">
    <location>
        <begin position="400"/>
        <end position="474"/>
    </location>
</feature>
<dbReference type="GO" id="GO:0005737">
    <property type="term" value="C:cytoplasm"/>
    <property type="evidence" value="ECO:0007669"/>
    <property type="project" value="UniProtKB-SubCell"/>
</dbReference>
<evidence type="ECO:0000256" key="1">
    <source>
        <dbReference type="ARBA" id="ARBA00004496"/>
    </source>
</evidence>
<reference evidence="8" key="1">
    <citation type="submission" date="2022-06" db="EMBL/GenBank/DDBJ databases">
        <authorList>
            <person name="Berger JAMES D."/>
            <person name="Berger JAMES D."/>
        </authorList>
    </citation>
    <scope>NUCLEOTIDE SEQUENCE [LARGE SCALE GENOMIC DNA]</scope>
</reference>
<protein>
    <recommendedName>
        <fullName evidence="7">RRM domain-containing protein</fullName>
    </recommendedName>
</protein>
<evidence type="ECO:0000256" key="3">
    <source>
        <dbReference type="ARBA" id="ARBA00022737"/>
    </source>
</evidence>
<dbReference type="SMART" id="SM00360">
    <property type="entry name" value="RRM"/>
    <property type="match status" value="3"/>
</dbReference>
<sequence>MLDVETVWNDRVLMMRQVNQENLTKWSNITKNSMKSDIDINQIYSNSTYTQSTSSSTSSSSSSLSSILSSPIVTTMTTAATMTMVNNNNKINNSCISLSENNQITENNLHIDDNKNCNQQINSPTNSISPIRNKFLFPPILTNRLLSAPINNNNNHLKQLNYTHDTTTNNSGSSSMSNSSHMLMSREEALVTLSEKTSYPILQENGQRRYGPPPNWSGPQPPRGCEVFIGKIPRDCFEDELVPIFELVGKIYMFRLMMDFSGCNRGYGFCIYTNREDTKRAVAELDCYEIRKGKMLGVCFSIDNCRLFVGGIPKSKTKEEIMVEMLKVTEGVKDVIVYPSVADKTKNRGFAFVEYENHKAAAMARRKLIPGRIHLWGHQIAVDWAEPEREVDENIMSKVRILYVRNLMLHTTEDAVKDHFNQAIGAVDAVERVKKIRDYAFVHFRDRLQATTALRQLDGTLFDGSQIEVTWAKPVDKNENVKLNRNSNGIITPNHNNNNTTTINHINYNNNNNNLAFSSFTNYFLNPLNTPTCSRLSIPMNVLSSSSASSSSSSSLLSSPVSMTLPSNSCLLASSSSAVAAPLLMNSVNLLNKKHQINQSNTFPLSSSSSSSSLINNQSILSNHYQFNNLSDRINSMKELKGIKLSTHDCFNSCLDHHNSFGGYSSVTSPTSPGLITTLTSSSTSSSSLLPSTITTSTIPPISTSFNMFNTNHCQMPPKWNVLSNNTLTNNANNNNTHITVNTNNNNNNNGDINNLINKTINNKSSLIQQNSIRLNDLCTSISSVLNIQQNQIQKYSNYVPLNPGNGQQQNHHHHNYQPYHHHHQQQQPVQSKSSMFKGNIMFNQQLAECSPTSNGVQPTPILLNQSSSNPNSIFPNCENAIQFNPGCINFKDQCKIDSDKLLMDICLKNGFGSPKFTTLTQSYVDQLTGKKMNLYTGQVYLPNLSRQFISNNPSITIERSIKLASEAAIHWLFTHYFTNTTINNNNMSSNNNNLLNTCKFTNLNHSHQLLQPQQEQQKHQLINSFSNHDLIVSNNGNNNNTSIIFSASSVNTPITASYNCNSCSSHCLSTTLNTLNGLTEQSPVNNIQCQTNLNLPPLQLGYSNNECATNNNHNNNNNNNSTVEHLISSKNLINSQHTFDLNHHSLHSTYNNINNNDTNSNNNCNIFIEDSQFNKIINDDDDGSVESKNNNNNNIDDILETTKEVDSMDSTSHSVLSIFRNIHNFQQSQSNNHNTLRKNEFSILSNIKNGGNSDKMSNNNENNKDSDDITDEDCTLFDEIDGDKGIFSKMNGNINNNTLPGINFMNKSNLQNEQNEQQFNKIYEESPYFMLDQIINDNSTSINQFHKSIDIINHNNNNDANDLQTDIDFISSINNDDNLNSLINNNNQYELFSKQIKDIENIEGNNCLNRNILQNNNNGDNNDNNCVQDGIDFNRLIPNDEVEESIINTKSNYLLQHHHQQQPQQQSNSLHKSCLISSFEKN</sequence>
<feature type="region of interest" description="Disordered" evidence="6">
    <location>
        <begin position="803"/>
        <end position="832"/>
    </location>
</feature>
<dbReference type="WBParaSite" id="TREG1_99860.2">
    <property type="protein sequence ID" value="TREG1_99860.2"/>
    <property type="gene ID" value="TREG1_99860"/>
</dbReference>
<dbReference type="InterPro" id="IPR035979">
    <property type="entry name" value="RBD_domain_sf"/>
</dbReference>
<dbReference type="FunFam" id="3.30.70.330:FF:000026">
    <property type="entry name" value="APOBEC1 complementation factor isoform X1"/>
    <property type="match status" value="1"/>
</dbReference>
<evidence type="ECO:0000256" key="2">
    <source>
        <dbReference type="ARBA" id="ARBA00022490"/>
    </source>
</evidence>
<evidence type="ECO:0000256" key="6">
    <source>
        <dbReference type="SAM" id="MobiDB-lite"/>
    </source>
</evidence>
<feature type="compositionally biased region" description="Basic residues" evidence="6">
    <location>
        <begin position="811"/>
        <end position="825"/>
    </location>
</feature>
<dbReference type="CDD" id="cd12250">
    <property type="entry name" value="RRM2_hnRNPR_like"/>
    <property type="match status" value="1"/>
</dbReference>
<dbReference type="InterPro" id="IPR012677">
    <property type="entry name" value="Nucleotide-bd_a/b_plait_sf"/>
</dbReference>
<feature type="region of interest" description="Disordered" evidence="6">
    <location>
        <begin position="1456"/>
        <end position="1483"/>
    </location>
</feature>
<name>A0AA85KIN3_TRIRE</name>
<dbReference type="PANTHER" id="PTHR21245">
    <property type="entry name" value="HETEROGENEOUS NUCLEAR RIBONUCLEOPROTEIN"/>
    <property type="match status" value="1"/>
</dbReference>
<dbReference type="InterPro" id="IPR000504">
    <property type="entry name" value="RRM_dom"/>
</dbReference>
<dbReference type="Proteomes" id="UP000050795">
    <property type="component" value="Unassembled WGS sequence"/>
</dbReference>
<dbReference type="NCBIfam" id="TIGR01648">
    <property type="entry name" value="hnRNP-R-Q"/>
    <property type="match status" value="1"/>
</dbReference>
<proteinExistence type="predicted"/>
<dbReference type="PROSITE" id="PS50102">
    <property type="entry name" value="RRM"/>
    <property type="match status" value="3"/>
</dbReference>
<keyword evidence="3" id="KW-0677">Repeat</keyword>
<dbReference type="CDD" id="cd12249">
    <property type="entry name" value="RRM1_hnRNPR_like"/>
    <property type="match status" value="1"/>
</dbReference>
<organism evidence="8 9">
    <name type="scientific">Trichobilharzia regenti</name>
    <name type="common">Nasal bird schistosome</name>
    <dbReference type="NCBI Taxonomy" id="157069"/>
    <lineage>
        <taxon>Eukaryota</taxon>
        <taxon>Metazoa</taxon>
        <taxon>Spiralia</taxon>
        <taxon>Lophotrochozoa</taxon>
        <taxon>Platyhelminthes</taxon>
        <taxon>Trematoda</taxon>
        <taxon>Digenea</taxon>
        <taxon>Strigeidida</taxon>
        <taxon>Schistosomatoidea</taxon>
        <taxon>Schistosomatidae</taxon>
        <taxon>Trichobilharzia</taxon>
    </lineage>
</organism>
<accession>A0AA85KIN3</accession>
<dbReference type="FunFam" id="3.30.70.330:FF:000022">
    <property type="entry name" value="APOBEC1 complementation factor isoform X1"/>
    <property type="match status" value="1"/>
</dbReference>
<evidence type="ECO:0000313" key="9">
    <source>
        <dbReference type="WBParaSite" id="TREG1_99860.2"/>
    </source>
</evidence>
<comment type="subcellular location">
    <subcellularLocation>
        <location evidence="1">Cytoplasm</location>
    </subcellularLocation>
</comment>
<dbReference type="InterPro" id="IPR006535">
    <property type="entry name" value="HnRNP_R/Q_splicing_fac"/>
</dbReference>
<feature type="compositionally biased region" description="Low complexity" evidence="6">
    <location>
        <begin position="1253"/>
        <end position="1262"/>
    </location>
</feature>
<dbReference type="Gene3D" id="3.30.70.330">
    <property type="match status" value="3"/>
</dbReference>
<dbReference type="GO" id="GO:0003723">
    <property type="term" value="F:RNA binding"/>
    <property type="evidence" value="ECO:0007669"/>
    <property type="project" value="UniProtKB-UniRule"/>
</dbReference>
<feature type="region of interest" description="Disordered" evidence="6">
    <location>
        <begin position="1248"/>
        <end position="1272"/>
    </location>
</feature>
<dbReference type="SUPFAM" id="SSF54928">
    <property type="entry name" value="RNA-binding domain, RBD"/>
    <property type="match status" value="2"/>
</dbReference>
<evidence type="ECO:0000256" key="4">
    <source>
        <dbReference type="ARBA" id="ARBA00022884"/>
    </source>
</evidence>
<dbReference type="Pfam" id="PF00076">
    <property type="entry name" value="RRM_1"/>
    <property type="match status" value="3"/>
</dbReference>
<evidence type="ECO:0000313" key="8">
    <source>
        <dbReference type="Proteomes" id="UP000050795"/>
    </source>
</evidence>
<keyword evidence="8" id="KW-1185">Reference proteome</keyword>
<feature type="domain" description="RRM" evidence="7">
    <location>
        <begin position="225"/>
        <end position="303"/>
    </location>
</feature>
<reference evidence="9" key="2">
    <citation type="submission" date="2023-11" db="UniProtKB">
        <authorList>
            <consortium name="WormBaseParasite"/>
        </authorList>
    </citation>
    <scope>IDENTIFICATION</scope>
</reference>
<feature type="domain" description="RRM" evidence="7">
    <location>
        <begin position="305"/>
        <end position="387"/>
    </location>
</feature>
<keyword evidence="2" id="KW-0963">Cytoplasm</keyword>
<evidence type="ECO:0000259" key="7">
    <source>
        <dbReference type="PROSITE" id="PS50102"/>
    </source>
</evidence>
<keyword evidence="4 5" id="KW-0694">RNA-binding</keyword>
<evidence type="ECO:0000256" key="5">
    <source>
        <dbReference type="PROSITE-ProRule" id="PRU00176"/>
    </source>
</evidence>